<dbReference type="PANTHER" id="PTHR23280:SF32">
    <property type="entry name" value="FI22325P1"/>
    <property type="match status" value="1"/>
</dbReference>
<dbReference type="Proteomes" id="UP000250275">
    <property type="component" value="Unassembled WGS sequence"/>
</dbReference>
<organism evidence="2 3">
    <name type="scientific">Eufriesea mexicana</name>
    <dbReference type="NCBI Taxonomy" id="516756"/>
    <lineage>
        <taxon>Eukaryota</taxon>
        <taxon>Metazoa</taxon>
        <taxon>Ecdysozoa</taxon>
        <taxon>Arthropoda</taxon>
        <taxon>Hexapoda</taxon>
        <taxon>Insecta</taxon>
        <taxon>Pterygota</taxon>
        <taxon>Neoptera</taxon>
        <taxon>Endopterygota</taxon>
        <taxon>Hymenoptera</taxon>
        <taxon>Apocrita</taxon>
        <taxon>Aculeata</taxon>
        <taxon>Apoidea</taxon>
        <taxon>Anthophila</taxon>
        <taxon>Apidae</taxon>
        <taxon>Eufriesea</taxon>
    </lineage>
</organism>
<dbReference type="PROSITE" id="PS50057">
    <property type="entry name" value="FERM_3"/>
    <property type="match status" value="1"/>
</dbReference>
<dbReference type="InterPro" id="IPR019748">
    <property type="entry name" value="FERM_central"/>
</dbReference>
<dbReference type="AlphaFoldDB" id="A0A310SLB5"/>
<gene>
    <name evidence="2" type="ORF">WN48_01793</name>
</gene>
<dbReference type="EMBL" id="KQ760118">
    <property type="protein sequence ID" value="OAD61914.1"/>
    <property type="molecule type" value="Genomic_DNA"/>
</dbReference>
<sequence length="313" mass="35668">MEPILFSFRVKFYPPDPLRLKEEITRYQVYQQLKRDLLHGRLYCSPGEAALLAACIVQSIYTVLYGKEKVRCFGKCQSTQGWLLVDCGLFRMIRVWFAVCVEFCMIKNGMESYFAFGPQCPRSSGELFYVLIVSVSCLREVSRGYRVVPLIFLVAWSPPEIIRLRGCKSRRYPDVDGRFDATRYLVDLTRIPLPWRISRILVFRDTRSQKKKGTAVKHAEGMEREIPMPNCSTLRPGCWKTVTGLPCSTTEHILTCIYSSSPKPPLGPIVSQILSAVACFLTLMAKECLVSGDPREIKNFFGTNKIPARHSKA</sequence>
<proteinExistence type="predicted"/>
<dbReference type="Gene3D" id="1.20.80.60">
    <property type="match status" value="1"/>
</dbReference>
<feature type="domain" description="FERM" evidence="1">
    <location>
        <begin position="1"/>
        <end position="313"/>
    </location>
</feature>
<dbReference type="Pfam" id="PF00373">
    <property type="entry name" value="FERM_M"/>
    <property type="match status" value="1"/>
</dbReference>
<dbReference type="OrthoDB" id="6266673at2759"/>
<dbReference type="PANTHER" id="PTHR23280">
    <property type="entry name" value="4.1 G PROTEIN"/>
    <property type="match status" value="1"/>
</dbReference>
<dbReference type="GO" id="GO:0005856">
    <property type="term" value="C:cytoskeleton"/>
    <property type="evidence" value="ECO:0007669"/>
    <property type="project" value="TreeGrafter"/>
</dbReference>
<dbReference type="CDD" id="cd14473">
    <property type="entry name" value="FERM_B-lobe"/>
    <property type="match status" value="1"/>
</dbReference>
<dbReference type="GO" id="GO:0031032">
    <property type="term" value="P:actomyosin structure organization"/>
    <property type="evidence" value="ECO:0007669"/>
    <property type="project" value="TreeGrafter"/>
</dbReference>
<dbReference type="InterPro" id="IPR000299">
    <property type="entry name" value="FERM_domain"/>
</dbReference>
<name>A0A310SLB5_9HYME</name>
<protein>
    <submittedName>
        <fullName evidence="2">FERM domain-containing protein 3</fullName>
    </submittedName>
</protein>
<accession>A0A310SLB5</accession>
<evidence type="ECO:0000313" key="3">
    <source>
        <dbReference type="Proteomes" id="UP000250275"/>
    </source>
</evidence>
<dbReference type="SUPFAM" id="SSF47031">
    <property type="entry name" value="Second domain of FERM"/>
    <property type="match status" value="1"/>
</dbReference>
<evidence type="ECO:0000259" key="1">
    <source>
        <dbReference type="PROSITE" id="PS50057"/>
    </source>
</evidence>
<reference evidence="2 3" key="1">
    <citation type="submission" date="2015-07" db="EMBL/GenBank/DDBJ databases">
        <title>The genome of Eufriesea mexicana.</title>
        <authorList>
            <person name="Pan H."/>
            <person name="Kapheim K."/>
        </authorList>
    </citation>
    <scope>NUCLEOTIDE SEQUENCE [LARGE SCALE GENOMIC DNA]</scope>
    <source>
        <strain evidence="2">0111107269</strain>
        <tissue evidence="2">Whole body</tissue>
    </source>
</reference>
<evidence type="ECO:0000313" key="2">
    <source>
        <dbReference type="EMBL" id="OAD61914.1"/>
    </source>
</evidence>
<dbReference type="InterPro" id="IPR035963">
    <property type="entry name" value="FERM_2"/>
</dbReference>
<keyword evidence="3" id="KW-1185">Reference proteome</keyword>